<dbReference type="AlphaFoldDB" id="A0A662YPZ9"/>
<dbReference type="GO" id="GO:0005634">
    <property type="term" value="C:nucleus"/>
    <property type="evidence" value="ECO:0007669"/>
    <property type="project" value="TreeGrafter"/>
</dbReference>
<gene>
    <name evidence="4" type="ORF">EOD39_13669</name>
</gene>
<evidence type="ECO:0000256" key="2">
    <source>
        <dbReference type="ARBA" id="ARBA00011836"/>
    </source>
</evidence>
<protein>
    <submittedName>
        <fullName evidence="4">Ornithine decarboxylase antizyme 2</fullName>
    </submittedName>
</protein>
<dbReference type="PANTHER" id="PTHR10279:SF6">
    <property type="entry name" value="ORNITHINE DECARBOXYLASE ANTIZYME 2"/>
    <property type="match status" value="1"/>
</dbReference>
<accession>A0A662YPZ9</accession>
<evidence type="ECO:0000256" key="1">
    <source>
        <dbReference type="ARBA" id="ARBA00008796"/>
    </source>
</evidence>
<proteinExistence type="inferred from homology"/>
<dbReference type="GO" id="GO:0008073">
    <property type="term" value="F:ornithine decarboxylase inhibitor activity"/>
    <property type="evidence" value="ECO:0007669"/>
    <property type="project" value="InterPro"/>
</dbReference>
<dbReference type="GO" id="GO:0005737">
    <property type="term" value="C:cytoplasm"/>
    <property type="evidence" value="ECO:0007669"/>
    <property type="project" value="TreeGrafter"/>
</dbReference>
<dbReference type="InterPro" id="IPR016181">
    <property type="entry name" value="Acyl_CoA_acyltransferase"/>
</dbReference>
<evidence type="ECO:0000313" key="4">
    <source>
        <dbReference type="EMBL" id="RXM98033.1"/>
    </source>
</evidence>
<dbReference type="PROSITE" id="PS01337">
    <property type="entry name" value="ODC_AZ"/>
    <property type="match status" value="1"/>
</dbReference>
<dbReference type="EMBL" id="SCEB01000840">
    <property type="protein sequence ID" value="RXM98033.1"/>
    <property type="molecule type" value="Genomic_DNA"/>
</dbReference>
<comment type="subunit">
    <text evidence="2">Interacts with ODC1 and thereby sterically blocks ODC homodimerization.</text>
</comment>
<evidence type="ECO:0000313" key="5">
    <source>
        <dbReference type="Proteomes" id="UP000289886"/>
    </source>
</evidence>
<dbReference type="PANTHER" id="PTHR10279">
    <property type="entry name" value="ORNITHINE DECARBOXYLASE ANTIZYME"/>
    <property type="match status" value="1"/>
</dbReference>
<name>A0A662YPZ9_ACIRT</name>
<dbReference type="SUPFAM" id="SSF55729">
    <property type="entry name" value="Acyl-CoA N-acyltransferases (Nat)"/>
    <property type="match status" value="1"/>
</dbReference>
<keyword evidence="5" id="KW-1185">Reference proteome</keyword>
<evidence type="ECO:0000256" key="3">
    <source>
        <dbReference type="ARBA" id="ARBA00022758"/>
    </source>
</evidence>
<dbReference type="GO" id="GO:0045732">
    <property type="term" value="P:positive regulation of protein catabolic process"/>
    <property type="evidence" value="ECO:0007669"/>
    <property type="project" value="TreeGrafter"/>
</dbReference>
<dbReference type="FunFam" id="3.40.630.60:FF:000001">
    <property type="entry name" value="Ornithine decarboxylase antizyme 1"/>
    <property type="match status" value="1"/>
</dbReference>
<keyword evidence="3" id="KW-0688">Ribosomal frameshifting</keyword>
<dbReference type="InterPro" id="IPR038581">
    <property type="entry name" value="ODC_AZ_sf"/>
</dbReference>
<sequence>MTAKLPALRHRGRVLKQARDIEISDKLLAGYSCCSAPGTRLPGLCGAPDAPHPLVKIPSGRGTGRDHSLTVLLHKDEKLTVTQDLPLNEKPHIIRFQYKLTEQRSSSWDTVLANDSLFIEIPEGGLPEGSKEGLAVLLEFAEENLKVNYVFVCFYKAREDRMSLSRTFHYLGFEIVKPGHPSVPPRPDILFMVYPLDHNNSDEE</sequence>
<dbReference type="Gene3D" id="3.40.630.60">
    <property type="match status" value="1"/>
</dbReference>
<dbReference type="Proteomes" id="UP000289886">
    <property type="component" value="Unassembled WGS sequence"/>
</dbReference>
<organism evidence="4 5">
    <name type="scientific">Acipenser ruthenus</name>
    <name type="common">Sterlet sturgeon</name>
    <dbReference type="NCBI Taxonomy" id="7906"/>
    <lineage>
        <taxon>Eukaryota</taxon>
        <taxon>Metazoa</taxon>
        <taxon>Chordata</taxon>
        <taxon>Craniata</taxon>
        <taxon>Vertebrata</taxon>
        <taxon>Euteleostomi</taxon>
        <taxon>Actinopterygii</taxon>
        <taxon>Chondrostei</taxon>
        <taxon>Acipenseriformes</taxon>
        <taxon>Acipenseridae</taxon>
        <taxon>Acipenser</taxon>
    </lineage>
</organism>
<dbReference type="GO" id="GO:0075523">
    <property type="term" value="P:viral translational frameshifting"/>
    <property type="evidence" value="ECO:0007669"/>
    <property type="project" value="UniProtKB-KW"/>
</dbReference>
<reference evidence="4 5" key="1">
    <citation type="submission" date="2019-01" db="EMBL/GenBank/DDBJ databases">
        <title>Draft Genome and Complete Hox-Cluster Characterization of the Sterlet Sturgeon (Acipenser ruthenus).</title>
        <authorList>
            <person name="Wei Q."/>
        </authorList>
    </citation>
    <scope>NUCLEOTIDE SEQUENCE [LARGE SCALE GENOMIC DNA]</scope>
    <source>
        <strain evidence="4">WHYD16114868_AA</strain>
        <tissue evidence="4">Blood</tissue>
    </source>
</reference>
<comment type="caution">
    <text evidence="4">The sequence shown here is derived from an EMBL/GenBank/DDBJ whole genome shotgun (WGS) entry which is preliminary data.</text>
</comment>
<dbReference type="Pfam" id="PF02100">
    <property type="entry name" value="ODC_AZ"/>
    <property type="match status" value="1"/>
</dbReference>
<dbReference type="InterPro" id="IPR002993">
    <property type="entry name" value="ODC_AZ"/>
</dbReference>
<comment type="similarity">
    <text evidence="1">Belongs to the ODC antizyme family.</text>
</comment>